<evidence type="ECO:0000313" key="2">
    <source>
        <dbReference type="Proteomes" id="UP000703269"/>
    </source>
</evidence>
<dbReference type="AlphaFoldDB" id="A0A9P3G7Y9"/>
<name>A0A9P3G7Y9_9APHY</name>
<proteinExistence type="predicted"/>
<organism evidence="1 2">
    <name type="scientific">Phanerochaete sordida</name>
    <dbReference type="NCBI Taxonomy" id="48140"/>
    <lineage>
        <taxon>Eukaryota</taxon>
        <taxon>Fungi</taxon>
        <taxon>Dikarya</taxon>
        <taxon>Basidiomycota</taxon>
        <taxon>Agaricomycotina</taxon>
        <taxon>Agaricomycetes</taxon>
        <taxon>Polyporales</taxon>
        <taxon>Phanerochaetaceae</taxon>
        <taxon>Phanerochaete</taxon>
    </lineage>
</organism>
<dbReference type="OrthoDB" id="2638305at2759"/>
<protein>
    <submittedName>
        <fullName evidence="1">Uncharacterized protein</fullName>
    </submittedName>
</protein>
<comment type="caution">
    <text evidence="1">The sequence shown here is derived from an EMBL/GenBank/DDBJ whole genome shotgun (WGS) entry which is preliminary data.</text>
</comment>
<dbReference type="EMBL" id="BPQB01000019">
    <property type="protein sequence ID" value="GJE91008.1"/>
    <property type="molecule type" value="Genomic_DNA"/>
</dbReference>
<keyword evidence="2" id="KW-1185">Reference proteome</keyword>
<sequence length="710" mass="79936">MSTFDPDVVIAVIKASEPIGQRATFEKTWRDAVKERVKGWIEKREGHQSVQQEQLTFEAHVVQYVNWIHNKMKSSSGKGKKSETPAADDWDVPLPATIPLYGPRFVPPTYVDIIRRDRNAAIEPNVAYRKVLQVIHPLYYPELRRCPRNRDHQRTAWEGWTTTGSCDVHGVALEETALGRQLRCKDCAEDKAGSGEKFAHCFATTSPAFWEQWEHWEIPKDIPCFFRRSAVTRELFNLIIEFRLTETASGLETHIQQLHRLEWQKRHREFLLHFASSLARRVREAANGGKQSSMSQFFQSTQRQTDQTADRPAVVHILKTFSAPENAKGYNDASISNDLISHVYLEYHQRTRRQETRSYLKTLTGRCLSVDHTYKLSKKAAIVTSSGQRQKVVRGGMFTAINEKSEILLYRFCQSGAGADFGQSLAGYRRRCEVLGVPLPSFFVADNCCQIKSAIAAQIPGAETKLDVWHFLKRYQSAVLGGIKNPLYLAVGHDVSGSILKERAEGGKPAKYWSQDDQEENLLATYKKYEVKDGVWSAAAPKVHADQLGHVRKGCLSRPTDDIRSDGSRIEASHKAWNTIMNGQPSGLESIEALAADHVLRRNIRLITRSKEHEPTAFVRTLYGSHHVALQGSIADLWNSILRQLPADKKEGLDALPTLQAVDSGETFGLVPSDHASSYGGLILKDEPVDDDLSDMLSLDPAMVSVKQRP</sequence>
<accession>A0A9P3G7Y9</accession>
<gene>
    <name evidence="1" type="ORF">PsYK624_071560</name>
</gene>
<evidence type="ECO:0000313" key="1">
    <source>
        <dbReference type="EMBL" id="GJE91008.1"/>
    </source>
</evidence>
<dbReference type="Proteomes" id="UP000703269">
    <property type="component" value="Unassembled WGS sequence"/>
</dbReference>
<reference evidence="1 2" key="1">
    <citation type="submission" date="2021-08" db="EMBL/GenBank/DDBJ databases">
        <title>Draft Genome Sequence of Phanerochaete sordida strain YK-624.</title>
        <authorList>
            <person name="Mori T."/>
            <person name="Dohra H."/>
            <person name="Suzuki T."/>
            <person name="Kawagishi H."/>
            <person name="Hirai H."/>
        </authorList>
    </citation>
    <scope>NUCLEOTIDE SEQUENCE [LARGE SCALE GENOMIC DNA]</scope>
    <source>
        <strain evidence="1 2">YK-624</strain>
    </source>
</reference>